<evidence type="ECO:0000256" key="6">
    <source>
        <dbReference type="PROSITE-ProRule" id="PRU01024"/>
    </source>
</evidence>
<comment type="similarity">
    <text evidence="5">Belongs to the class I-like SAM-binding methyltransferase superfamily. RNA M5U methyltransferase family. TrmA subfamily.</text>
</comment>
<dbReference type="SUPFAM" id="SSF53335">
    <property type="entry name" value="S-adenosyl-L-methionine-dependent methyltransferases"/>
    <property type="match status" value="1"/>
</dbReference>
<evidence type="ECO:0000256" key="5">
    <source>
        <dbReference type="HAMAP-Rule" id="MF_01011"/>
    </source>
</evidence>
<comment type="function">
    <text evidence="5">Dual-specificity methyltransferase that catalyzes the formation of 5-methyluridine at position 54 (m5U54) in all tRNAs, and that of position 341 (m5U341) in tmRNA (transfer-mRNA).</text>
</comment>
<feature type="binding site" evidence="5 6">
    <location>
        <position position="210"/>
    </location>
    <ligand>
        <name>S-adenosyl-L-methionine</name>
        <dbReference type="ChEBI" id="CHEBI:59789"/>
    </ligand>
</feature>
<keyword evidence="2 5" id="KW-0808">Transferase</keyword>
<dbReference type="EC" id="2.1.1.35" evidence="5"/>
<reference evidence="8 9" key="1">
    <citation type="submission" date="2024-11" db="EMBL/GenBank/DDBJ databases">
        <authorList>
            <person name="Mikucki A.G."/>
            <person name="Kahler C.M."/>
        </authorList>
    </citation>
    <scope>NUCLEOTIDE SEQUENCE [LARGE SCALE GENOMIC DNA]</scope>
    <source>
        <strain evidence="8 9">EXNM717</strain>
    </source>
</reference>
<feature type="active site" description="Nucleophile" evidence="5 6">
    <location>
        <position position="318"/>
    </location>
</feature>
<dbReference type="GO" id="GO:0032259">
    <property type="term" value="P:methylation"/>
    <property type="evidence" value="ECO:0007669"/>
    <property type="project" value="UniProtKB-KW"/>
</dbReference>
<dbReference type="InterPro" id="IPR030390">
    <property type="entry name" value="MeTrfase_TrmA_AS"/>
</dbReference>
<dbReference type="PROSITE" id="PS51687">
    <property type="entry name" value="SAM_MT_RNA_M5U"/>
    <property type="match status" value="1"/>
</dbReference>
<dbReference type="PANTHER" id="PTHR47790">
    <property type="entry name" value="TRNA/TMRNA (URACIL-C(5))-METHYLTRANSFERASE"/>
    <property type="match status" value="1"/>
</dbReference>
<feature type="binding site" evidence="5 6">
    <location>
        <position position="182"/>
    </location>
    <ligand>
        <name>S-adenosyl-L-methionine</name>
        <dbReference type="ChEBI" id="CHEBI:59789"/>
    </ligand>
</feature>
<dbReference type="RefSeq" id="WP_405386305.1">
    <property type="nucleotide sequence ID" value="NZ_JBJGEB010000007.1"/>
</dbReference>
<evidence type="ECO:0000256" key="7">
    <source>
        <dbReference type="PROSITE-ProRule" id="PRU10015"/>
    </source>
</evidence>
<feature type="binding site" evidence="5">
    <location>
        <position position="215"/>
    </location>
    <ligand>
        <name>S-adenosyl-L-methionine</name>
        <dbReference type="ChEBI" id="CHEBI:59789"/>
    </ligand>
</feature>
<feature type="active site" description="Proton acceptor" evidence="5">
    <location>
        <position position="352"/>
    </location>
</feature>
<dbReference type="Proteomes" id="UP001621964">
    <property type="component" value="Unassembled WGS sequence"/>
</dbReference>
<accession>A0ABW8Q5N5</accession>
<evidence type="ECO:0000256" key="1">
    <source>
        <dbReference type="ARBA" id="ARBA00022603"/>
    </source>
</evidence>
<sequence length="372" mass="42827">MTAYQQQLRDKTDYLKKLFQGLDFPEIEVFESPEQHYRMRAEFRIWHEGGEMFYAMFERGQKASGASLIRCDQFPAASESINALMPKLIEAAVQNPELKNRWYAVEFLSALSGEMLVTMIYHKKLGEAWQLAAETLARELGIHVIGRSRGQKIVLTQDYITEELNVNGKTFRYRQVEGSFTQPNARVCEKMLGWACDVAQNLGGDLLELYCGNGNFTLPLSQHFRQVLATEVSKTSVYAAQWNIEANQRDNIKIARLSAEEFTEAYTQSREFRRLQEQGISLKDYGFSTIFVDPPRAGVDEETLKLVSRFDNIIYISCNPETLRANLDTLCRTHTVKRAALFDQFPFTHHIESGVWLKKKNRLQEYDNVVVC</sequence>
<evidence type="ECO:0000256" key="4">
    <source>
        <dbReference type="ARBA" id="ARBA00022694"/>
    </source>
</evidence>
<name>A0ABW8Q5N5_9NEIS</name>
<feature type="active site" evidence="7">
    <location>
        <position position="318"/>
    </location>
</feature>
<dbReference type="InterPro" id="IPR029063">
    <property type="entry name" value="SAM-dependent_MTases_sf"/>
</dbReference>
<comment type="catalytic activity">
    <reaction evidence="5">
        <text>uridine(54) in tRNA + S-adenosyl-L-methionine = 5-methyluridine(54) in tRNA + S-adenosyl-L-homocysteine + H(+)</text>
        <dbReference type="Rhea" id="RHEA:42712"/>
        <dbReference type="Rhea" id="RHEA-COMP:10167"/>
        <dbReference type="Rhea" id="RHEA-COMP:10193"/>
        <dbReference type="ChEBI" id="CHEBI:15378"/>
        <dbReference type="ChEBI" id="CHEBI:57856"/>
        <dbReference type="ChEBI" id="CHEBI:59789"/>
        <dbReference type="ChEBI" id="CHEBI:65315"/>
        <dbReference type="ChEBI" id="CHEBI:74447"/>
        <dbReference type="EC" id="2.1.1.35"/>
    </reaction>
</comment>
<organism evidence="8 9">
    <name type="scientific">Neisseria oralis</name>
    <dbReference type="NCBI Taxonomy" id="1107316"/>
    <lineage>
        <taxon>Bacteria</taxon>
        <taxon>Pseudomonadati</taxon>
        <taxon>Pseudomonadota</taxon>
        <taxon>Betaproteobacteria</taxon>
        <taxon>Neisseriales</taxon>
        <taxon>Neisseriaceae</taxon>
        <taxon>Neisseria</taxon>
    </lineage>
</organism>
<evidence type="ECO:0000313" key="8">
    <source>
        <dbReference type="EMBL" id="MFK7642385.1"/>
    </source>
</evidence>
<dbReference type="InterPro" id="IPR010280">
    <property type="entry name" value="U5_MeTrfase_fam"/>
</dbReference>
<keyword evidence="4 5" id="KW-0819">tRNA processing</keyword>
<dbReference type="GO" id="GO:0030697">
    <property type="term" value="F:tRNA (uracil(54)-C5)-methyltransferase activity, S-adenosyl methionine-dependent"/>
    <property type="evidence" value="ECO:0007669"/>
    <property type="project" value="UniProtKB-EC"/>
</dbReference>
<dbReference type="NCBIfam" id="TIGR02143">
    <property type="entry name" value="trmA_only"/>
    <property type="match status" value="1"/>
</dbReference>
<dbReference type="Gene3D" id="2.40.50.1070">
    <property type="match status" value="1"/>
</dbReference>
<dbReference type="EMBL" id="JBJGEB010000007">
    <property type="protein sequence ID" value="MFK7642385.1"/>
    <property type="molecule type" value="Genomic_DNA"/>
</dbReference>
<evidence type="ECO:0000256" key="2">
    <source>
        <dbReference type="ARBA" id="ARBA00022679"/>
    </source>
</evidence>
<proteinExistence type="inferred from homology"/>
<dbReference type="PROSITE" id="PS01230">
    <property type="entry name" value="TRMA_1"/>
    <property type="match status" value="1"/>
</dbReference>
<keyword evidence="9" id="KW-1185">Reference proteome</keyword>
<dbReference type="InterPro" id="IPR011869">
    <property type="entry name" value="TrmA_MeTrfase"/>
</dbReference>
<keyword evidence="1 5" id="KW-0489">Methyltransferase</keyword>
<feature type="binding site" evidence="5 6">
    <location>
        <position position="293"/>
    </location>
    <ligand>
        <name>S-adenosyl-L-methionine</name>
        <dbReference type="ChEBI" id="CHEBI:59789"/>
    </ligand>
</feature>
<comment type="caution">
    <text evidence="8">The sequence shown here is derived from an EMBL/GenBank/DDBJ whole genome shotgun (WGS) entry which is preliminary data.</text>
</comment>
<dbReference type="Gene3D" id="3.40.50.150">
    <property type="entry name" value="Vaccinia Virus protein VP39"/>
    <property type="match status" value="1"/>
</dbReference>
<gene>
    <name evidence="5 8" type="primary">trmA</name>
    <name evidence="8" type="ORF">ACI43T_07735</name>
</gene>
<evidence type="ECO:0000313" key="9">
    <source>
        <dbReference type="Proteomes" id="UP001621964"/>
    </source>
</evidence>
<dbReference type="HAMAP" id="MF_01011">
    <property type="entry name" value="RNA_methyltr_TrmA"/>
    <property type="match status" value="1"/>
</dbReference>
<dbReference type="Pfam" id="PF05958">
    <property type="entry name" value="tRNA_U5-meth_tr"/>
    <property type="match status" value="1"/>
</dbReference>
<dbReference type="CDD" id="cd02440">
    <property type="entry name" value="AdoMet_MTases"/>
    <property type="match status" value="1"/>
</dbReference>
<keyword evidence="3 5" id="KW-0949">S-adenosyl-L-methionine</keyword>
<feature type="binding site" evidence="5 6">
    <location>
        <position position="231"/>
    </location>
    <ligand>
        <name>S-adenosyl-L-methionine</name>
        <dbReference type="ChEBI" id="CHEBI:59789"/>
    </ligand>
</feature>
<dbReference type="PANTHER" id="PTHR47790:SF2">
    <property type="entry name" value="TRNA_TMRNA (URACIL-C(5))-METHYLTRANSFERASE"/>
    <property type="match status" value="1"/>
</dbReference>
<evidence type="ECO:0000256" key="3">
    <source>
        <dbReference type="ARBA" id="ARBA00022691"/>
    </source>
</evidence>
<comment type="catalytic activity">
    <reaction evidence="5">
        <text>uridine(341) in tmRNA + S-adenosyl-L-methionine = 5-methyluridine(341) in tmRNA + S-adenosyl-L-homocysteine + H(+)</text>
        <dbReference type="Rhea" id="RHEA:43612"/>
        <dbReference type="Rhea" id="RHEA-COMP:10630"/>
        <dbReference type="Rhea" id="RHEA-COMP:10631"/>
        <dbReference type="ChEBI" id="CHEBI:15378"/>
        <dbReference type="ChEBI" id="CHEBI:57856"/>
        <dbReference type="ChEBI" id="CHEBI:59789"/>
        <dbReference type="ChEBI" id="CHEBI:65315"/>
        <dbReference type="ChEBI" id="CHEBI:74447"/>
    </reaction>
</comment>
<protein>
    <recommendedName>
        <fullName evidence="5">tRNA/tmRNA (uracil-C(5))-methyltransferase</fullName>
        <ecNumber evidence="5">2.1.1.35</ecNumber>
    </recommendedName>
    <alternativeName>
        <fullName evidence="5">tRNA (uracil(54)-C(5))-methyltransferase</fullName>
    </alternativeName>
    <alternativeName>
        <fullName evidence="5">tRNA(m5U54)-methyltransferase</fullName>
        <shortName evidence="5">RUMT</shortName>
    </alternativeName>
    <alternativeName>
        <fullName evidence="5">tmRNA (uracil(341)-C(5))-methyltransferase</fullName>
    </alternativeName>
</protein>